<evidence type="ECO:0000256" key="1">
    <source>
        <dbReference type="SAM" id="SignalP"/>
    </source>
</evidence>
<evidence type="ECO:0008006" key="4">
    <source>
        <dbReference type="Google" id="ProtNLM"/>
    </source>
</evidence>
<dbReference type="EMBL" id="PQXL01000078">
    <property type="protein sequence ID" value="THV52476.1"/>
    <property type="molecule type" value="Genomic_DNA"/>
</dbReference>
<dbReference type="Proteomes" id="UP000308671">
    <property type="component" value="Unassembled WGS sequence"/>
</dbReference>
<dbReference type="AlphaFoldDB" id="A0A4V4HVA7"/>
<accession>A0A4V4HVA7</accession>
<sequence length="283" mass="31765">MIKYASVFFSPPWLLLFHFTQKVRVFPAMPCNTCLDLVNTGQEIDGRHWDIHFTQDQVDEYRLEFASVDLYATATSGCLYCYIIQQGLDLMNAGRSLIDLSKPYVGSFILRKDSPLELELAQEPLGIIRFQFYSARGTRLPHLSAFGVAHDVKPQISVDDYVPTIHSWIEICSNEHASCSAAPTNPLFFPTRLVDVGATIDSPVTLINTCEVSGLLGKGSPYATLSHCWGKGKRYQDAQIQFCTTSAGNILEELTKNFSGCNKNCTSTRNSIYMDRHSLYHTR</sequence>
<keyword evidence="3" id="KW-1185">Reference proteome</keyword>
<keyword evidence="1" id="KW-0732">Signal</keyword>
<evidence type="ECO:0000313" key="2">
    <source>
        <dbReference type="EMBL" id="THV52476.1"/>
    </source>
</evidence>
<gene>
    <name evidence="2" type="ORF">BGAL_0078g00250</name>
</gene>
<dbReference type="OrthoDB" id="8300194at2759"/>
<protein>
    <recommendedName>
        <fullName evidence="4">Heterokaryon incompatibility domain-containing protein</fullName>
    </recommendedName>
</protein>
<evidence type="ECO:0000313" key="3">
    <source>
        <dbReference type="Proteomes" id="UP000308671"/>
    </source>
</evidence>
<feature type="signal peptide" evidence="1">
    <location>
        <begin position="1"/>
        <end position="25"/>
    </location>
</feature>
<comment type="caution">
    <text evidence="2">The sequence shown here is derived from an EMBL/GenBank/DDBJ whole genome shotgun (WGS) entry which is preliminary data.</text>
</comment>
<feature type="chain" id="PRO_5020938973" description="Heterokaryon incompatibility domain-containing protein" evidence="1">
    <location>
        <begin position="26"/>
        <end position="283"/>
    </location>
</feature>
<organism evidence="2 3">
    <name type="scientific">Botrytis galanthina</name>
    <dbReference type="NCBI Taxonomy" id="278940"/>
    <lineage>
        <taxon>Eukaryota</taxon>
        <taxon>Fungi</taxon>
        <taxon>Dikarya</taxon>
        <taxon>Ascomycota</taxon>
        <taxon>Pezizomycotina</taxon>
        <taxon>Leotiomycetes</taxon>
        <taxon>Helotiales</taxon>
        <taxon>Sclerotiniaceae</taxon>
        <taxon>Botrytis</taxon>
    </lineage>
</organism>
<reference evidence="2 3" key="1">
    <citation type="submission" date="2017-12" db="EMBL/GenBank/DDBJ databases">
        <title>Comparative genomics of Botrytis spp.</title>
        <authorList>
            <person name="Valero-Jimenez C.A."/>
            <person name="Tapia P."/>
            <person name="Veloso J."/>
            <person name="Silva-Moreno E."/>
            <person name="Staats M."/>
            <person name="Valdes J.H."/>
            <person name="Van Kan J.A.L."/>
        </authorList>
    </citation>
    <scope>NUCLEOTIDE SEQUENCE [LARGE SCALE GENOMIC DNA]</scope>
    <source>
        <strain evidence="2 3">MUCL435</strain>
    </source>
</reference>
<name>A0A4V4HVA7_9HELO</name>
<proteinExistence type="predicted"/>